<evidence type="ECO:0000313" key="2">
    <source>
        <dbReference type="EMBL" id="KAH6895635.1"/>
    </source>
</evidence>
<reference evidence="2 3" key="1">
    <citation type="journal article" date="2021" name="Nat. Commun.">
        <title>Genetic determinants of endophytism in the Arabidopsis root mycobiome.</title>
        <authorList>
            <person name="Mesny F."/>
            <person name="Miyauchi S."/>
            <person name="Thiergart T."/>
            <person name="Pickel B."/>
            <person name="Atanasova L."/>
            <person name="Karlsson M."/>
            <person name="Huettel B."/>
            <person name="Barry K.W."/>
            <person name="Haridas S."/>
            <person name="Chen C."/>
            <person name="Bauer D."/>
            <person name="Andreopoulos W."/>
            <person name="Pangilinan J."/>
            <person name="LaButti K."/>
            <person name="Riley R."/>
            <person name="Lipzen A."/>
            <person name="Clum A."/>
            <person name="Drula E."/>
            <person name="Henrissat B."/>
            <person name="Kohler A."/>
            <person name="Grigoriev I.V."/>
            <person name="Martin F.M."/>
            <person name="Hacquard S."/>
        </authorList>
    </citation>
    <scope>NUCLEOTIDE SEQUENCE [LARGE SCALE GENOMIC DNA]</scope>
    <source>
        <strain evidence="2 3">MPI-CAGE-CH-0241</strain>
    </source>
</reference>
<dbReference type="Gene3D" id="3.10.129.10">
    <property type="entry name" value="Hotdog Thioesterase"/>
    <property type="match status" value="1"/>
</dbReference>
<organism evidence="2 3">
    <name type="scientific">Thelonectria olida</name>
    <dbReference type="NCBI Taxonomy" id="1576542"/>
    <lineage>
        <taxon>Eukaryota</taxon>
        <taxon>Fungi</taxon>
        <taxon>Dikarya</taxon>
        <taxon>Ascomycota</taxon>
        <taxon>Pezizomycotina</taxon>
        <taxon>Sordariomycetes</taxon>
        <taxon>Hypocreomycetidae</taxon>
        <taxon>Hypocreales</taxon>
        <taxon>Nectriaceae</taxon>
        <taxon>Thelonectria</taxon>
    </lineage>
</organism>
<accession>A0A9P8WBQ1</accession>
<dbReference type="Pfam" id="PF03061">
    <property type="entry name" value="4HBT"/>
    <property type="match status" value="1"/>
</dbReference>
<dbReference type="PANTHER" id="PTHR47260:SF6">
    <property type="entry name" value="THIOESTERASE DOMAIN-CONTAINING PROTEIN"/>
    <property type="match status" value="1"/>
</dbReference>
<gene>
    <name evidence="2" type="ORF">B0T10DRAFT_478523</name>
</gene>
<dbReference type="PANTHER" id="PTHR47260">
    <property type="entry name" value="UPF0644 PROTEIN PB2B4.06"/>
    <property type="match status" value="1"/>
</dbReference>
<dbReference type="OrthoDB" id="506431at2759"/>
<evidence type="ECO:0000259" key="1">
    <source>
        <dbReference type="Pfam" id="PF03061"/>
    </source>
</evidence>
<dbReference type="InterPro" id="IPR006683">
    <property type="entry name" value="Thioestr_dom"/>
</dbReference>
<comment type="caution">
    <text evidence="2">The sequence shown here is derived from an EMBL/GenBank/DDBJ whole genome shotgun (WGS) entry which is preliminary data.</text>
</comment>
<feature type="domain" description="Thioesterase" evidence="1">
    <location>
        <begin position="178"/>
        <end position="261"/>
    </location>
</feature>
<proteinExistence type="predicted"/>
<dbReference type="AlphaFoldDB" id="A0A9P8WBQ1"/>
<dbReference type="CDD" id="cd03443">
    <property type="entry name" value="PaaI_thioesterase"/>
    <property type="match status" value="1"/>
</dbReference>
<dbReference type="Proteomes" id="UP000777438">
    <property type="component" value="Unassembled WGS sequence"/>
</dbReference>
<dbReference type="EMBL" id="JAGPYM010000004">
    <property type="protein sequence ID" value="KAH6895635.1"/>
    <property type="molecule type" value="Genomic_DNA"/>
</dbReference>
<dbReference type="InterPro" id="IPR052061">
    <property type="entry name" value="PTE-AB_protein"/>
</dbReference>
<name>A0A9P8WBQ1_9HYPO</name>
<evidence type="ECO:0000313" key="3">
    <source>
        <dbReference type="Proteomes" id="UP000777438"/>
    </source>
</evidence>
<keyword evidence="3" id="KW-1185">Reference proteome</keyword>
<dbReference type="SUPFAM" id="SSF54637">
    <property type="entry name" value="Thioesterase/thiol ester dehydrase-isomerase"/>
    <property type="match status" value="1"/>
</dbReference>
<sequence length="275" mass="30011">MQFALKLPRLKHQVPLSTLPSRRHLPLPPLGFHYLARLASPRSSFHSSPSLPLSRTTPLFEMSPPTDNRLICPRANLTPSETPPSLFNDEVAFFTSIPWIQGLLNAPDAISFLPACRNPLTDVHDQLFGRTLATNRAIQHMLCVFRAPSPEAALDPTRNITEVDTFVSVGHGVSGFPNVVHGGIVASLLDESMGCIFDLNISLGKAAPTFQTSSVTGGLDVRYLRPVPTNSILRITAKVESINGRKTKIQCQMANENGEVLAKCDSTWVATKPNL</sequence>
<dbReference type="InterPro" id="IPR029069">
    <property type="entry name" value="HotDog_dom_sf"/>
</dbReference>
<protein>
    <submittedName>
        <fullName evidence="2">HotDog domain-containing protein</fullName>
    </submittedName>
</protein>